<feature type="compositionally biased region" description="Low complexity" evidence="1">
    <location>
        <begin position="256"/>
        <end position="267"/>
    </location>
</feature>
<dbReference type="OrthoDB" id="1671977at2759"/>
<feature type="compositionally biased region" description="Pro residues" evidence="1">
    <location>
        <begin position="160"/>
        <end position="173"/>
    </location>
</feature>
<feature type="region of interest" description="Disordered" evidence="1">
    <location>
        <begin position="211"/>
        <end position="271"/>
    </location>
</feature>
<proteinExistence type="predicted"/>
<reference evidence="3 4" key="1">
    <citation type="journal article" date="2015" name="Proc. Natl. Acad. Sci. U.S.A.">
        <title>The resurrection genome of Boea hygrometrica: A blueprint for survival of dehydration.</title>
        <authorList>
            <person name="Xiao L."/>
            <person name="Yang G."/>
            <person name="Zhang L."/>
            <person name="Yang X."/>
            <person name="Zhao S."/>
            <person name="Ji Z."/>
            <person name="Zhou Q."/>
            <person name="Hu M."/>
            <person name="Wang Y."/>
            <person name="Chen M."/>
            <person name="Xu Y."/>
            <person name="Jin H."/>
            <person name="Xiao X."/>
            <person name="Hu G."/>
            <person name="Bao F."/>
            <person name="Hu Y."/>
            <person name="Wan P."/>
            <person name="Li L."/>
            <person name="Deng X."/>
            <person name="Kuang T."/>
            <person name="Xiang C."/>
            <person name="Zhu J.K."/>
            <person name="Oliver M.J."/>
            <person name="He Y."/>
        </authorList>
    </citation>
    <scope>NUCLEOTIDE SEQUENCE [LARGE SCALE GENOMIC DNA]</scope>
    <source>
        <strain evidence="4">cv. XS01</strain>
    </source>
</reference>
<evidence type="ECO:0000313" key="4">
    <source>
        <dbReference type="Proteomes" id="UP000250235"/>
    </source>
</evidence>
<protein>
    <recommendedName>
        <fullName evidence="2">Aminotransferase-like plant mobile domain-containing protein</fullName>
    </recommendedName>
</protein>
<dbReference type="PANTHER" id="PTHR38371:SF1">
    <property type="entry name" value="RHO GTPASE-ACTIVATING PROTEIN"/>
    <property type="match status" value="1"/>
</dbReference>
<dbReference type="EMBL" id="KV019049">
    <property type="protein sequence ID" value="KZV16492.1"/>
    <property type="molecule type" value="Genomic_DNA"/>
</dbReference>
<feature type="region of interest" description="Disordered" evidence="1">
    <location>
        <begin position="556"/>
        <end position="579"/>
    </location>
</feature>
<organism evidence="3 4">
    <name type="scientific">Dorcoceras hygrometricum</name>
    <dbReference type="NCBI Taxonomy" id="472368"/>
    <lineage>
        <taxon>Eukaryota</taxon>
        <taxon>Viridiplantae</taxon>
        <taxon>Streptophyta</taxon>
        <taxon>Embryophyta</taxon>
        <taxon>Tracheophyta</taxon>
        <taxon>Spermatophyta</taxon>
        <taxon>Magnoliopsida</taxon>
        <taxon>eudicotyledons</taxon>
        <taxon>Gunneridae</taxon>
        <taxon>Pentapetalae</taxon>
        <taxon>asterids</taxon>
        <taxon>lamiids</taxon>
        <taxon>Lamiales</taxon>
        <taxon>Gesneriaceae</taxon>
        <taxon>Didymocarpoideae</taxon>
        <taxon>Trichosporeae</taxon>
        <taxon>Loxocarpinae</taxon>
        <taxon>Dorcoceras</taxon>
    </lineage>
</organism>
<evidence type="ECO:0000313" key="3">
    <source>
        <dbReference type="EMBL" id="KZV16492.1"/>
    </source>
</evidence>
<gene>
    <name evidence="3" type="ORF">F511_10104</name>
</gene>
<sequence>MVPQFTNTFVFPWGEATVTLEDVMVLGGFSVVGASNLTAIGDDRDLRRAERILKDGMRNISKTSLKRASQSAWIVKFMNTGKRSSINLKDQSFKGLLGGIRVYTHGSASTSPGLDPGKILHITILLNDTLQQFALCLPMLDFELDPPSFSLGLDLDVESEPPPTQPAEQPPSPTGGGLWTLEIDEDEDFESPVRLSLQQASNPPRVLKRLRKGPAVQPKTGARNGEANDARGKCDVDDEIEGFSSEEDCPRDGHPPSHSICSSSKPSLQGRQLLTTQSWKSTKRKEVLGASTSVSPVRRFQLIDSGSDSADPSDAEELCEVGCSTSSLSKMQPNLSQHAPSGFFRKGKASVDNHETDLWKDFCKEKTFHIPTPAFDEVCDEFFRSRKSENGVVIKGVDSNNGKKWDVGFFPPAHRYFFHDDSRIQKLVRERLPNFFPLGAAKNQEHKQQAASVIDYMHQFNHEENSKRTYATSSTRTKRNVSKLNTIMPEDSVNWVTPKGCGIPKNAGKRRVRAASKSGGHWYTNSSGQRVYVSRNGQQLSGQSAYRGYRKESGIGFKKSKKKAADKEKNVLPRRNNPCPFRKICAAPTGMYQFGS</sequence>
<feature type="compositionally biased region" description="Acidic residues" evidence="1">
    <location>
        <begin position="236"/>
        <end position="247"/>
    </location>
</feature>
<feature type="compositionally biased region" description="Basic and acidic residues" evidence="1">
    <location>
        <begin position="226"/>
        <end position="235"/>
    </location>
</feature>
<name>A0A2Z7AC48_9LAMI</name>
<feature type="region of interest" description="Disordered" evidence="1">
    <location>
        <begin position="151"/>
        <end position="179"/>
    </location>
</feature>
<feature type="domain" description="Aminotransferase-like plant mobile" evidence="2">
    <location>
        <begin position="6"/>
        <end position="82"/>
    </location>
</feature>
<accession>A0A2Z7AC48</accession>
<dbReference type="AlphaFoldDB" id="A0A2Z7AC48"/>
<dbReference type="Pfam" id="PF10536">
    <property type="entry name" value="PMD"/>
    <property type="match status" value="1"/>
</dbReference>
<dbReference type="PANTHER" id="PTHR38371">
    <property type="entry name" value="RHO GTPASE-ACTIVATING PROTEIN"/>
    <property type="match status" value="1"/>
</dbReference>
<dbReference type="InterPro" id="IPR019557">
    <property type="entry name" value="AminoTfrase-like_pln_mobile"/>
</dbReference>
<evidence type="ECO:0000256" key="1">
    <source>
        <dbReference type="SAM" id="MobiDB-lite"/>
    </source>
</evidence>
<keyword evidence="4" id="KW-1185">Reference proteome</keyword>
<evidence type="ECO:0000259" key="2">
    <source>
        <dbReference type="Pfam" id="PF10536"/>
    </source>
</evidence>
<dbReference type="Proteomes" id="UP000250235">
    <property type="component" value="Unassembled WGS sequence"/>
</dbReference>